<organism evidence="3 4">
    <name type="scientific">Skermanella stibiiresistens SB22</name>
    <dbReference type="NCBI Taxonomy" id="1385369"/>
    <lineage>
        <taxon>Bacteria</taxon>
        <taxon>Pseudomonadati</taxon>
        <taxon>Pseudomonadota</taxon>
        <taxon>Alphaproteobacteria</taxon>
        <taxon>Rhodospirillales</taxon>
        <taxon>Azospirillaceae</taxon>
        <taxon>Skermanella</taxon>
    </lineage>
</organism>
<sequence length="105" mass="11010">MVSIMRVVRRPWVKASIAVVLGMLAAGCETPLSGAAPPESIAVTFRTDPVTGNTDGPFDTVTGRPVQTRIGDDGILRVVIDRATHAPLLVPEPEAKTTPNPSPSP</sequence>
<dbReference type="PROSITE" id="PS51257">
    <property type="entry name" value="PROKAR_LIPOPROTEIN"/>
    <property type="match status" value="1"/>
</dbReference>
<protein>
    <submittedName>
        <fullName evidence="3">Uncharacterized protein</fullName>
    </submittedName>
</protein>
<dbReference type="Proteomes" id="UP000019486">
    <property type="component" value="Unassembled WGS sequence"/>
</dbReference>
<name>W9GRJ1_9PROT</name>
<feature type="region of interest" description="Disordered" evidence="1">
    <location>
        <begin position="47"/>
        <end position="66"/>
    </location>
</feature>
<dbReference type="STRING" id="1385369.N825_26215"/>
<keyword evidence="4" id="KW-1185">Reference proteome</keyword>
<evidence type="ECO:0000313" key="3">
    <source>
        <dbReference type="EMBL" id="EWY36374.1"/>
    </source>
</evidence>
<dbReference type="AlphaFoldDB" id="W9GRJ1"/>
<feature type="chain" id="PRO_5004923134" evidence="2">
    <location>
        <begin position="26"/>
        <end position="105"/>
    </location>
</feature>
<keyword evidence="2" id="KW-0732">Signal</keyword>
<comment type="caution">
    <text evidence="3">The sequence shown here is derived from an EMBL/GenBank/DDBJ whole genome shotgun (WGS) entry which is preliminary data.</text>
</comment>
<evidence type="ECO:0000313" key="4">
    <source>
        <dbReference type="Proteomes" id="UP000019486"/>
    </source>
</evidence>
<reference evidence="3 4" key="1">
    <citation type="submission" date="2013-08" db="EMBL/GenBank/DDBJ databases">
        <title>The genome sequence of Skermanella stibiiresistens.</title>
        <authorList>
            <person name="Zhu W."/>
            <person name="Wang G."/>
        </authorList>
    </citation>
    <scope>NUCLEOTIDE SEQUENCE [LARGE SCALE GENOMIC DNA]</scope>
    <source>
        <strain evidence="3 4">SB22</strain>
    </source>
</reference>
<gene>
    <name evidence="3" type="ORF">N825_26215</name>
</gene>
<feature type="signal peptide" evidence="2">
    <location>
        <begin position="1"/>
        <end position="25"/>
    </location>
</feature>
<evidence type="ECO:0000256" key="1">
    <source>
        <dbReference type="SAM" id="MobiDB-lite"/>
    </source>
</evidence>
<accession>W9GRJ1</accession>
<dbReference type="EMBL" id="AVFL01000045">
    <property type="protein sequence ID" value="EWY36374.1"/>
    <property type="molecule type" value="Genomic_DNA"/>
</dbReference>
<proteinExistence type="predicted"/>
<evidence type="ECO:0000256" key="2">
    <source>
        <dbReference type="SAM" id="SignalP"/>
    </source>
</evidence>